<dbReference type="InterPro" id="IPR029033">
    <property type="entry name" value="His_PPase_superfam"/>
</dbReference>
<organism evidence="1 2">
    <name type="scientific">Panagrolaimus superbus</name>
    <dbReference type="NCBI Taxonomy" id="310955"/>
    <lineage>
        <taxon>Eukaryota</taxon>
        <taxon>Metazoa</taxon>
        <taxon>Ecdysozoa</taxon>
        <taxon>Nematoda</taxon>
        <taxon>Chromadorea</taxon>
        <taxon>Rhabditida</taxon>
        <taxon>Tylenchina</taxon>
        <taxon>Panagrolaimomorpha</taxon>
        <taxon>Panagrolaimoidea</taxon>
        <taxon>Panagrolaimidae</taxon>
        <taxon>Panagrolaimus</taxon>
    </lineage>
</organism>
<proteinExistence type="predicted"/>
<accession>A0A914ZAY4</accession>
<dbReference type="GO" id="GO:0016791">
    <property type="term" value="F:phosphatase activity"/>
    <property type="evidence" value="ECO:0007669"/>
    <property type="project" value="UniProtKB-ARBA"/>
</dbReference>
<dbReference type="SUPFAM" id="SSF53254">
    <property type="entry name" value="Phosphoglycerate mutase-like"/>
    <property type="match status" value="1"/>
</dbReference>
<sequence>MTGKFRFLSIEELVKTGYPIDTEYIPSKNIAELEVLIGQETIDEFYARIRLCLSIIASKTPEAARIAVISHATSIDASIKALRHCPPRTIIDTDMAQMGMHYPYSTIVMLAQDRNNWSFVHQPVVPLSYLGISNKSDVKFINSTTRAKDNLKYEA</sequence>
<name>A0A914ZAY4_9BILA</name>
<evidence type="ECO:0000313" key="1">
    <source>
        <dbReference type="Proteomes" id="UP000887577"/>
    </source>
</evidence>
<protein>
    <submittedName>
        <fullName evidence="2">Uncharacterized protein</fullName>
    </submittedName>
</protein>
<dbReference type="Gene3D" id="3.40.50.1240">
    <property type="entry name" value="Phosphoglycerate mutase-like"/>
    <property type="match status" value="1"/>
</dbReference>
<evidence type="ECO:0000313" key="2">
    <source>
        <dbReference type="WBParaSite" id="PSU_v2.g9080.t1"/>
    </source>
</evidence>
<dbReference type="Proteomes" id="UP000887577">
    <property type="component" value="Unplaced"/>
</dbReference>
<dbReference type="WBParaSite" id="PSU_v2.g9080.t1">
    <property type="protein sequence ID" value="PSU_v2.g9080.t1"/>
    <property type="gene ID" value="PSU_v2.g9080"/>
</dbReference>
<reference evidence="2" key="1">
    <citation type="submission" date="2022-11" db="UniProtKB">
        <authorList>
            <consortium name="WormBaseParasite"/>
        </authorList>
    </citation>
    <scope>IDENTIFICATION</scope>
</reference>
<keyword evidence="1" id="KW-1185">Reference proteome</keyword>
<dbReference type="AlphaFoldDB" id="A0A914ZAY4"/>